<dbReference type="SUPFAM" id="SSF58104">
    <property type="entry name" value="Methyl-accepting chemotaxis protein (MCP) signaling domain"/>
    <property type="match status" value="1"/>
</dbReference>
<sequence length="198" mass="21601">MQELSRLNEDIHLSSNAMNELRQETEAIGSVLEVIQQIAEQTNLLALNAAIEAARAGDQGRGFAVVADEVRTLASRTQASTEEIRVMIDKLQISANNVVESMTVSRASSVHAKTVTEESNHSLVRVNQAIILLNEVNATISTAANEQTSVTEELNSNLHGLFELTNNTESEVNSVARISEELKQNVVALNKEMSQFTV</sequence>
<dbReference type="InterPro" id="IPR004090">
    <property type="entry name" value="Chemotax_Me-accpt_rcpt"/>
</dbReference>
<evidence type="ECO:0000256" key="1">
    <source>
        <dbReference type="ARBA" id="ARBA00004370"/>
    </source>
</evidence>
<dbReference type="Proteomes" id="UP001223712">
    <property type="component" value="Unassembled WGS sequence"/>
</dbReference>
<dbReference type="Gene3D" id="1.10.287.950">
    <property type="entry name" value="Methyl-accepting chemotaxis protein"/>
    <property type="match status" value="1"/>
</dbReference>
<dbReference type="PANTHER" id="PTHR32089">
    <property type="entry name" value="METHYL-ACCEPTING CHEMOTAXIS PROTEIN MCPB"/>
    <property type="match status" value="1"/>
</dbReference>
<dbReference type="PANTHER" id="PTHR32089:SF120">
    <property type="entry name" value="METHYL-ACCEPTING CHEMOTAXIS PROTEIN TLPQ"/>
    <property type="match status" value="1"/>
</dbReference>
<comment type="caution">
    <text evidence="6">The sequence shown here is derived from an EMBL/GenBank/DDBJ whole genome shotgun (WGS) entry which is preliminary data.</text>
</comment>
<dbReference type="EMBL" id="JAUFQY010000002">
    <property type="protein sequence ID" value="MDN3702325.1"/>
    <property type="molecule type" value="Genomic_DNA"/>
</dbReference>
<accession>A0ABT8CMV8</accession>
<dbReference type="RefSeq" id="WP_261839799.1">
    <property type="nucleotide sequence ID" value="NZ_AP025459.1"/>
</dbReference>
<dbReference type="Pfam" id="PF00015">
    <property type="entry name" value="MCPsignal"/>
    <property type="match status" value="1"/>
</dbReference>
<name>A0ABT8CMV8_9VIBR</name>
<evidence type="ECO:0000256" key="4">
    <source>
        <dbReference type="PROSITE-ProRule" id="PRU00284"/>
    </source>
</evidence>
<evidence type="ECO:0000256" key="3">
    <source>
        <dbReference type="ARBA" id="ARBA00029447"/>
    </source>
</evidence>
<dbReference type="PRINTS" id="PR00260">
    <property type="entry name" value="CHEMTRNSDUCR"/>
</dbReference>
<evidence type="ECO:0000256" key="2">
    <source>
        <dbReference type="ARBA" id="ARBA00023224"/>
    </source>
</evidence>
<dbReference type="PROSITE" id="PS50111">
    <property type="entry name" value="CHEMOTAXIS_TRANSDUC_2"/>
    <property type="match status" value="1"/>
</dbReference>
<comment type="subcellular location">
    <subcellularLocation>
        <location evidence="1">Membrane</location>
    </subcellularLocation>
</comment>
<evidence type="ECO:0000313" key="6">
    <source>
        <dbReference type="EMBL" id="MDN3702325.1"/>
    </source>
</evidence>
<keyword evidence="7" id="KW-1185">Reference proteome</keyword>
<proteinExistence type="inferred from homology"/>
<organism evidence="6 7">
    <name type="scientific">Vibrio artabrorum</name>
    <dbReference type="NCBI Taxonomy" id="446374"/>
    <lineage>
        <taxon>Bacteria</taxon>
        <taxon>Pseudomonadati</taxon>
        <taxon>Pseudomonadota</taxon>
        <taxon>Gammaproteobacteria</taxon>
        <taxon>Vibrionales</taxon>
        <taxon>Vibrionaceae</taxon>
        <taxon>Vibrio</taxon>
    </lineage>
</organism>
<keyword evidence="2 4" id="KW-0807">Transducer</keyword>
<evidence type="ECO:0000259" key="5">
    <source>
        <dbReference type="PROSITE" id="PS50111"/>
    </source>
</evidence>
<comment type="similarity">
    <text evidence="3">Belongs to the methyl-accepting chemotaxis (MCP) protein family.</text>
</comment>
<dbReference type="SMART" id="SM00283">
    <property type="entry name" value="MA"/>
    <property type="match status" value="1"/>
</dbReference>
<gene>
    <name evidence="6" type="ORF">QWY96_17980</name>
</gene>
<evidence type="ECO:0000313" key="7">
    <source>
        <dbReference type="Proteomes" id="UP001223712"/>
    </source>
</evidence>
<reference evidence="7" key="1">
    <citation type="journal article" date="2019" name="Int. J. Syst. Evol. Microbiol.">
        <title>The Global Catalogue of Microorganisms (GCM) 10K type strain sequencing project: providing services to taxonomists for standard genome sequencing and annotation.</title>
        <authorList>
            <consortium name="The Broad Institute Genomics Platform"/>
            <consortium name="The Broad Institute Genome Sequencing Center for Infectious Disease"/>
            <person name="Wu L."/>
            <person name="Ma J."/>
        </authorList>
    </citation>
    <scope>NUCLEOTIDE SEQUENCE [LARGE SCALE GENOMIC DNA]</scope>
    <source>
        <strain evidence="7">CECT 7226</strain>
    </source>
</reference>
<feature type="domain" description="Methyl-accepting transducer" evidence="5">
    <location>
        <begin position="1"/>
        <end position="162"/>
    </location>
</feature>
<protein>
    <submittedName>
        <fullName evidence="6">Methyl-accepting chemotaxis protein</fullName>
    </submittedName>
</protein>
<dbReference type="InterPro" id="IPR004089">
    <property type="entry name" value="MCPsignal_dom"/>
</dbReference>